<reference evidence="2 3" key="1">
    <citation type="journal article" date="2012" name="PLoS Pathog.">
        <title>Diverse lifestyles and strategies of plant pathogenesis encoded in the genomes of eighteen Dothideomycetes fungi.</title>
        <authorList>
            <person name="Ohm R.A."/>
            <person name="Feau N."/>
            <person name="Henrissat B."/>
            <person name="Schoch C.L."/>
            <person name="Horwitz B.A."/>
            <person name="Barry K.W."/>
            <person name="Condon B.J."/>
            <person name="Copeland A.C."/>
            <person name="Dhillon B."/>
            <person name="Glaser F."/>
            <person name="Hesse C.N."/>
            <person name="Kosti I."/>
            <person name="LaButti K."/>
            <person name="Lindquist E.A."/>
            <person name="Lucas S."/>
            <person name="Salamov A.A."/>
            <person name="Bradshaw R.E."/>
            <person name="Ciuffetti L."/>
            <person name="Hamelin R.C."/>
            <person name="Kema G.H.J."/>
            <person name="Lawrence C."/>
            <person name="Scott J.A."/>
            <person name="Spatafora J.W."/>
            <person name="Turgeon B.G."/>
            <person name="de Wit P.J.G.M."/>
            <person name="Zhong S."/>
            <person name="Goodwin S.B."/>
            <person name="Grigoriev I.V."/>
        </authorList>
    </citation>
    <scope>NUCLEOTIDE SEQUENCE [LARGE SCALE GENOMIC DNA]</scope>
    <source>
        <strain evidence="2 3">CIRAD86</strain>
    </source>
</reference>
<dbReference type="VEuPathDB" id="FungiDB:MYCFIDRAFT_170131"/>
<evidence type="ECO:0000313" key="2">
    <source>
        <dbReference type="EMBL" id="EME88524.1"/>
    </source>
</evidence>
<dbReference type="Proteomes" id="UP000016932">
    <property type="component" value="Unassembled WGS sequence"/>
</dbReference>
<dbReference type="RefSeq" id="XP_007921529.1">
    <property type="nucleotide sequence ID" value="XM_007923338.1"/>
</dbReference>
<organism evidence="2 3">
    <name type="scientific">Pseudocercospora fijiensis (strain CIRAD86)</name>
    <name type="common">Black leaf streak disease fungus</name>
    <name type="synonym">Mycosphaerella fijiensis</name>
    <dbReference type="NCBI Taxonomy" id="383855"/>
    <lineage>
        <taxon>Eukaryota</taxon>
        <taxon>Fungi</taxon>
        <taxon>Dikarya</taxon>
        <taxon>Ascomycota</taxon>
        <taxon>Pezizomycotina</taxon>
        <taxon>Dothideomycetes</taxon>
        <taxon>Dothideomycetidae</taxon>
        <taxon>Mycosphaerellales</taxon>
        <taxon>Mycosphaerellaceae</taxon>
        <taxon>Pseudocercospora</taxon>
    </lineage>
</organism>
<dbReference type="GeneID" id="19332448"/>
<sequence>MVLNERSGLNSQLARHMSVRTRPGNRNVELEDEANSSYSSLILLSPAHAAPRLSSTRTLHIRQTHPAALLTRHQDGPKNQAPTLYDPRFLLSFNLLSHSTYQLSDHAFSRESPRRSTSSRMSRFQRPQALNIDIHDLNVHRRLSDVDTETRRGRWTGKEIRMVSSFLDDGAPVLMVRVVQYFDDRVPLLADTLGEDKEKVVHWHSVKLHTVVAALWEGMAAAFGQLFLQSPPTNSTHFVCLAQRSGAKPWTSPFDVSPSSPEASLTVTCRQKNEP</sequence>
<feature type="compositionally biased region" description="Polar residues" evidence="1">
    <location>
        <begin position="257"/>
        <end position="275"/>
    </location>
</feature>
<dbReference type="HOGENOM" id="CLU_1012387_0_0_1"/>
<dbReference type="EMBL" id="KB446555">
    <property type="protein sequence ID" value="EME88524.1"/>
    <property type="molecule type" value="Genomic_DNA"/>
</dbReference>
<name>N1Q7B2_PSEFD</name>
<feature type="region of interest" description="Disordered" evidence="1">
    <location>
        <begin position="251"/>
        <end position="275"/>
    </location>
</feature>
<protein>
    <submittedName>
        <fullName evidence="2">Uncharacterized protein</fullName>
    </submittedName>
</protein>
<dbReference type="KEGG" id="pfj:MYCFIDRAFT_170131"/>
<evidence type="ECO:0000313" key="3">
    <source>
        <dbReference type="Proteomes" id="UP000016932"/>
    </source>
</evidence>
<proteinExistence type="predicted"/>
<dbReference type="AlphaFoldDB" id="N1Q7B2"/>
<keyword evidence="3" id="KW-1185">Reference proteome</keyword>
<gene>
    <name evidence="2" type="ORF">MYCFIDRAFT_170131</name>
</gene>
<accession>N1Q7B2</accession>
<evidence type="ECO:0000256" key="1">
    <source>
        <dbReference type="SAM" id="MobiDB-lite"/>
    </source>
</evidence>